<keyword evidence="15" id="KW-0966">Cell projection</keyword>
<feature type="domain" description="Rabaptin GTPase-Rab5 binding" evidence="20">
    <location>
        <begin position="562"/>
        <end position="604"/>
    </location>
</feature>
<dbReference type="Gene3D" id="1.20.5.340">
    <property type="match status" value="1"/>
</dbReference>
<protein>
    <recommendedName>
        <fullName evidence="5">Rab GTPase-binding effector protein 2</fullName>
    </recommendedName>
</protein>
<feature type="coiled-coil region" evidence="17">
    <location>
        <begin position="338"/>
        <end position="436"/>
    </location>
</feature>
<proteinExistence type="inferred from homology"/>
<keyword evidence="11" id="KW-0970">Cilium biogenesis/degradation</keyword>
<dbReference type="GO" id="GO:0006897">
    <property type="term" value="P:endocytosis"/>
    <property type="evidence" value="ECO:0007669"/>
    <property type="project" value="UniProtKB-KW"/>
</dbReference>
<dbReference type="PRINTS" id="PR01432">
    <property type="entry name" value="RABAPTIN"/>
</dbReference>
<dbReference type="InterPro" id="IPR015390">
    <property type="entry name" value="Rabaptin_Rab5-bd_dom"/>
</dbReference>
<evidence type="ECO:0000256" key="5">
    <source>
        <dbReference type="ARBA" id="ARBA00019765"/>
    </source>
</evidence>
<evidence type="ECO:0000313" key="21">
    <source>
        <dbReference type="EMBL" id="KAF6283804.1"/>
    </source>
</evidence>
<dbReference type="Proteomes" id="UP000558488">
    <property type="component" value="Unassembled WGS sequence"/>
</dbReference>
<dbReference type="Pfam" id="PF09311">
    <property type="entry name" value="Rab5-bind"/>
    <property type="match status" value="2"/>
</dbReference>
<keyword evidence="7" id="KW-0963">Cytoplasm</keyword>
<dbReference type="InterPro" id="IPR018514">
    <property type="entry name" value="Rabaptin_CC"/>
</dbReference>
<evidence type="ECO:0000256" key="12">
    <source>
        <dbReference type="ARBA" id="ARBA00022927"/>
    </source>
</evidence>
<comment type="similarity">
    <text evidence="4">Belongs to the rabaptin family.</text>
</comment>
<reference evidence="21 22" key="1">
    <citation type="journal article" date="2020" name="Nature">
        <title>Six reference-quality genomes reveal evolution of bat adaptations.</title>
        <authorList>
            <person name="Jebb D."/>
            <person name="Huang Z."/>
            <person name="Pippel M."/>
            <person name="Hughes G.M."/>
            <person name="Lavrichenko K."/>
            <person name="Devanna P."/>
            <person name="Winkler S."/>
            <person name="Jermiin L.S."/>
            <person name="Skirmuntt E.C."/>
            <person name="Katzourakis A."/>
            <person name="Burkitt-Gray L."/>
            <person name="Ray D.A."/>
            <person name="Sullivan K.A.M."/>
            <person name="Roscito J.G."/>
            <person name="Kirilenko B.M."/>
            <person name="Davalos L.M."/>
            <person name="Corthals A.P."/>
            <person name="Power M.L."/>
            <person name="Jones G."/>
            <person name="Ransome R.D."/>
            <person name="Dechmann D.K.N."/>
            <person name="Locatelli A.G."/>
            <person name="Puechmaille S.J."/>
            <person name="Fedrigo O."/>
            <person name="Jarvis E.D."/>
            <person name="Hiller M."/>
            <person name="Vernes S.C."/>
            <person name="Myers E.W."/>
            <person name="Teeling E.C."/>
        </authorList>
    </citation>
    <scope>NUCLEOTIDE SEQUENCE [LARGE SCALE GENOMIC DNA]</scope>
    <source>
        <strain evidence="21">MPipKuh1</strain>
        <tissue evidence="21">Flight muscle</tissue>
    </source>
</reference>
<evidence type="ECO:0000256" key="16">
    <source>
        <dbReference type="ARBA" id="ARBA00045310"/>
    </source>
</evidence>
<evidence type="ECO:0000256" key="10">
    <source>
        <dbReference type="ARBA" id="ARBA00022753"/>
    </source>
</evidence>
<evidence type="ECO:0000256" key="8">
    <source>
        <dbReference type="ARBA" id="ARBA00022553"/>
    </source>
</evidence>
<dbReference type="PANTHER" id="PTHR31179:SF6">
    <property type="entry name" value="RAB GTPASE-BINDING EFFECTOR PROTEIN 2"/>
    <property type="match status" value="1"/>
</dbReference>
<dbReference type="PANTHER" id="PTHR31179">
    <property type="entry name" value="RAB GTPASE-BINDING EFFECTOR PROTEIN"/>
    <property type="match status" value="1"/>
</dbReference>
<evidence type="ECO:0000256" key="4">
    <source>
        <dbReference type="ARBA" id="ARBA00006603"/>
    </source>
</evidence>
<dbReference type="SUPFAM" id="SSF103652">
    <property type="entry name" value="G protein-binding domain"/>
    <property type="match status" value="2"/>
</dbReference>
<feature type="domain" description="Rabaptin coiled-coil" evidence="19">
    <location>
        <begin position="80"/>
        <end position="228"/>
    </location>
</feature>
<keyword evidence="9" id="KW-0254">Endocytosis</keyword>
<keyword evidence="10" id="KW-0967">Endosome</keyword>
<feature type="compositionally biased region" description="Basic and acidic residues" evidence="18">
    <location>
        <begin position="1"/>
        <end position="22"/>
    </location>
</feature>
<evidence type="ECO:0000256" key="6">
    <source>
        <dbReference type="ARBA" id="ARBA00022448"/>
    </source>
</evidence>
<dbReference type="Pfam" id="PF03528">
    <property type="entry name" value="Rabaptin"/>
    <property type="match status" value="1"/>
</dbReference>
<evidence type="ECO:0000256" key="1">
    <source>
        <dbReference type="ARBA" id="ARBA00004120"/>
    </source>
</evidence>
<keyword evidence="12" id="KW-0653">Protein transport</keyword>
<keyword evidence="22" id="KW-1185">Reference proteome</keyword>
<keyword evidence="8" id="KW-0597">Phosphoprotein</keyword>
<feature type="compositionally biased region" description="Low complexity" evidence="18">
    <location>
        <begin position="280"/>
        <end position="299"/>
    </location>
</feature>
<dbReference type="FunFam" id="1.20.5.730:FF:000003">
    <property type="entry name" value="rab GTPase-binding effector protein 2 isoform X1"/>
    <property type="match status" value="1"/>
</dbReference>
<evidence type="ECO:0000256" key="15">
    <source>
        <dbReference type="ARBA" id="ARBA00023273"/>
    </source>
</evidence>
<dbReference type="GO" id="GO:0005769">
    <property type="term" value="C:early endosome"/>
    <property type="evidence" value="ECO:0007669"/>
    <property type="project" value="UniProtKB-SubCell"/>
</dbReference>
<evidence type="ECO:0000256" key="9">
    <source>
        <dbReference type="ARBA" id="ARBA00022583"/>
    </source>
</evidence>
<dbReference type="Gene3D" id="1.20.5.730">
    <property type="entry name" value="Single helix bin"/>
    <property type="match status" value="1"/>
</dbReference>
<dbReference type="EMBL" id="JACAGB010000048">
    <property type="protein sequence ID" value="KAF6283804.1"/>
    <property type="molecule type" value="Genomic_DNA"/>
</dbReference>
<accession>A0A7J7S671</accession>
<feature type="domain" description="Rabaptin GTPase-Rab5 binding" evidence="20">
    <location>
        <begin position="340"/>
        <end position="543"/>
    </location>
</feature>
<dbReference type="GO" id="GO:0015031">
    <property type="term" value="P:protein transport"/>
    <property type="evidence" value="ECO:0007669"/>
    <property type="project" value="UniProtKB-KW"/>
</dbReference>
<evidence type="ECO:0000259" key="20">
    <source>
        <dbReference type="Pfam" id="PF09311"/>
    </source>
</evidence>
<feature type="region of interest" description="Disordered" evidence="18">
    <location>
        <begin position="278"/>
        <end position="307"/>
    </location>
</feature>
<evidence type="ECO:0000256" key="18">
    <source>
        <dbReference type="SAM" id="MobiDB-lite"/>
    </source>
</evidence>
<feature type="compositionally biased region" description="Low complexity" evidence="18">
    <location>
        <begin position="41"/>
        <end position="57"/>
    </location>
</feature>
<sequence length="627" mass="68998">MDLRGTGPGRERADPETAERIRKQPRGPGSGELGHLGVRDPAVCAKAMAAAAPAAAGEDGGRRRRPGPVLDPQPQEGAKAEAESGELCRLRAELAGALAEMETMKAVAEVSESTKAEAVAAVKRQCQEEVASLQAILKDSISSYEAQIASLKQERQQQQQDCEERERELGRLKQLLARAHPLDSLEKQMEKAHEDSEKLREIVLPMEQEIEELKAKLLRAEELIQEIQGRPRHPPSLHGSAELLPLSRDLSPPLEPLEELSGDGGAAAEAFAHNCDDSASISSFSLGGPGSSASLPRGRQGLSPEQEETASLVSTGTLVPEGIYLPPPGYQLVPDTQWEQLQMEGRQLQKDLESVSRERDELQEGLRRSNEDCAKQMQVLLAQVQNSEQLLQALQGTVSQAQERVQLQMAELAASHKSLSHEVKRLTEENQGLRAEQPLASAPGALEQEGQEETLPSSVPELKQLVLRMGQEARAHQRAREHEAERLRIEIVTLREALEEETAARASLEGQLRVQREETEVLEASLCSLRTEMERIHREQSEEASGQPPGPGPTEEAQLTALSEQRAKVLRLQAELETSEQVQRDFVRLSQALQVRLEQIRQAESLEQVRSLLDEAPLRDVGDIKDS</sequence>
<evidence type="ECO:0000256" key="11">
    <source>
        <dbReference type="ARBA" id="ARBA00022794"/>
    </source>
</evidence>
<organism evidence="21 22">
    <name type="scientific">Pipistrellus kuhlii</name>
    <name type="common">Kuhl's pipistrelle</name>
    <dbReference type="NCBI Taxonomy" id="59472"/>
    <lineage>
        <taxon>Eukaryota</taxon>
        <taxon>Metazoa</taxon>
        <taxon>Chordata</taxon>
        <taxon>Craniata</taxon>
        <taxon>Vertebrata</taxon>
        <taxon>Euteleostomi</taxon>
        <taxon>Mammalia</taxon>
        <taxon>Eutheria</taxon>
        <taxon>Laurasiatheria</taxon>
        <taxon>Chiroptera</taxon>
        <taxon>Yangochiroptera</taxon>
        <taxon>Vespertilionidae</taxon>
        <taxon>Pipistrellus</taxon>
    </lineage>
</organism>
<evidence type="ECO:0000256" key="17">
    <source>
        <dbReference type="SAM" id="Coils"/>
    </source>
</evidence>
<dbReference type="GO" id="GO:0030030">
    <property type="term" value="P:cell projection organization"/>
    <property type="evidence" value="ECO:0007669"/>
    <property type="project" value="UniProtKB-KW"/>
</dbReference>
<keyword evidence="6" id="KW-0813">Transport</keyword>
<dbReference type="InterPro" id="IPR003914">
    <property type="entry name" value="Rabaptin"/>
</dbReference>
<feature type="region of interest" description="Disordered" evidence="18">
    <location>
        <begin position="536"/>
        <end position="558"/>
    </location>
</feature>
<dbReference type="AlphaFoldDB" id="A0A7J7S671"/>
<feature type="region of interest" description="Disordered" evidence="18">
    <location>
        <begin position="228"/>
        <end position="265"/>
    </location>
</feature>
<keyword evidence="14" id="KW-0206">Cytoskeleton</keyword>
<comment type="caution">
    <text evidence="21">The sequence shown here is derived from an EMBL/GenBank/DDBJ whole genome shotgun (WGS) entry which is preliminary data.</text>
</comment>
<feature type="coiled-coil region" evidence="17">
    <location>
        <begin position="484"/>
        <end position="518"/>
    </location>
</feature>
<evidence type="ECO:0000256" key="3">
    <source>
        <dbReference type="ARBA" id="ARBA00004412"/>
    </source>
</evidence>
<evidence type="ECO:0000256" key="14">
    <source>
        <dbReference type="ARBA" id="ARBA00023212"/>
    </source>
</evidence>
<dbReference type="GO" id="GO:0005096">
    <property type="term" value="F:GTPase activator activity"/>
    <property type="evidence" value="ECO:0007669"/>
    <property type="project" value="InterPro"/>
</dbReference>
<dbReference type="GO" id="GO:0005813">
    <property type="term" value="C:centrosome"/>
    <property type="evidence" value="ECO:0007669"/>
    <property type="project" value="UniProtKB-SubCell"/>
</dbReference>
<evidence type="ECO:0000313" key="22">
    <source>
        <dbReference type="Proteomes" id="UP000558488"/>
    </source>
</evidence>
<evidence type="ECO:0000256" key="7">
    <source>
        <dbReference type="ARBA" id="ARBA00022490"/>
    </source>
</evidence>
<keyword evidence="13 17" id="KW-0175">Coiled coil</keyword>
<comment type="function">
    <text evidence="16">Plays a role in membrane trafficking and in homotypic early endosome fusion. Participates in arteriogenesis by regulating vascular endothelial growth factor receptor 2/VEGFR2 cell surface expression and endosomal trafficking. By interacting with SDCCAG8, localizes to centrosomes and plays a critical role in ciliogenesis.</text>
</comment>
<evidence type="ECO:0000259" key="19">
    <source>
        <dbReference type="Pfam" id="PF03528"/>
    </source>
</evidence>
<feature type="compositionally biased region" description="Low complexity" evidence="18">
    <location>
        <begin position="242"/>
        <end position="252"/>
    </location>
</feature>
<gene>
    <name evidence="21" type="ORF">mPipKuh1_014517</name>
</gene>
<comment type="subcellular location">
    <subcellularLocation>
        <location evidence="1">Cytoplasm</location>
        <location evidence="1">Cytoskeleton</location>
        <location evidence="1">Cilium basal body</location>
    </subcellularLocation>
    <subcellularLocation>
        <location evidence="2">Cytoplasm</location>
        <location evidence="2">Cytoskeleton</location>
        <location evidence="2">Microtubule organizing center</location>
        <location evidence="2">Centrosome</location>
    </subcellularLocation>
    <subcellularLocation>
        <location evidence="3">Early endosome</location>
    </subcellularLocation>
</comment>
<feature type="region of interest" description="Disordered" evidence="18">
    <location>
        <begin position="1"/>
        <end position="85"/>
    </location>
</feature>
<dbReference type="GO" id="GO:0008083">
    <property type="term" value="F:growth factor activity"/>
    <property type="evidence" value="ECO:0007669"/>
    <property type="project" value="InterPro"/>
</dbReference>
<name>A0A7J7S671_PIPKU</name>
<evidence type="ECO:0000256" key="13">
    <source>
        <dbReference type="ARBA" id="ARBA00023054"/>
    </source>
</evidence>
<dbReference type="FunFam" id="1.20.5.340:FF:000028">
    <property type="entry name" value="rab GTPase-binding effector protein 2 isoform X1"/>
    <property type="match status" value="1"/>
</dbReference>
<evidence type="ECO:0000256" key="2">
    <source>
        <dbReference type="ARBA" id="ARBA00004300"/>
    </source>
</evidence>